<evidence type="ECO:0000313" key="9">
    <source>
        <dbReference type="Proteomes" id="UP001293593"/>
    </source>
</evidence>
<dbReference type="PROSITE" id="PS51005">
    <property type="entry name" value="NAC"/>
    <property type="match status" value="1"/>
</dbReference>
<evidence type="ECO:0000256" key="6">
    <source>
        <dbReference type="SAM" id="MobiDB-lite"/>
    </source>
</evidence>
<evidence type="ECO:0000256" key="1">
    <source>
        <dbReference type="ARBA" id="ARBA00004123"/>
    </source>
</evidence>
<dbReference type="InterPro" id="IPR003441">
    <property type="entry name" value="NAC-dom"/>
</dbReference>
<comment type="caution">
    <text evidence="8">The sequence shown here is derived from an EMBL/GenBank/DDBJ whole genome shotgun (WGS) entry which is preliminary data.</text>
</comment>
<keyword evidence="5" id="KW-0539">Nucleus</keyword>
<organism evidence="8 9">
    <name type="scientific">Acacia crassicarpa</name>
    <name type="common">northern wattle</name>
    <dbReference type="NCBI Taxonomy" id="499986"/>
    <lineage>
        <taxon>Eukaryota</taxon>
        <taxon>Viridiplantae</taxon>
        <taxon>Streptophyta</taxon>
        <taxon>Embryophyta</taxon>
        <taxon>Tracheophyta</taxon>
        <taxon>Spermatophyta</taxon>
        <taxon>Magnoliopsida</taxon>
        <taxon>eudicotyledons</taxon>
        <taxon>Gunneridae</taxon>
        <taxon>Pentapetalae</taxon>
        <taxon>rosids</taxon>
        <taxon>fabids</taxon>
        <taxon>Fabales</taxon>
        <taxon>Fabaceae</taxon>
        <taxon>Caesalpinioideae</taxon>
        <taxon>mimosoid clade</taxon>
        <taxon>Acacieae</taxon>
        <taxon>Acacia</taxon>
    </lineage>
</organism>
<dbReference type="PANTHER" id="PTHR31989">
    <property type="entry name" value="NAC DOMAIN-CONTAINING PROTEIN 82-RELATED"/>
    <property type="match status" value="1"/>
</dbReference>
<dbReference type="AlphaFoldDB" id="A0AAE1MQC3"/>
<feature type="domain" description="NAC" evidence="7">
    <location>
        <begin position="12"/>
        <end position="156"/>
    </location>
</feature>
<feature type="compositionally biased region" description="Polar residues" evidence="6">
    <location>
        <begin position="206"/>
        <end position="228"/>
    </location>
</feature>
<proteinExistence type="predicted"/>
<dbReference type="EMBL" id="JAWXYG010000006">
    <property type="protein sequence ID" value="KAK4268976.1"/>
    <property type="molecule type" value="Genomic_DNA"/>
</dbReference>
<dbReference type="GO" id="GO:0006355">
    <property type="term" value="P:regulation of DNA-templated transcription"/>
    <property type="evidence" value="ECO:0007669"/>
    <property type="project" value="InterPro"/>
</dbReference>
<keyword evidence="2" id="KW-0805">Transcription regulation</keyword>
<evidence type="ECO:0000313" key="8">
    <source>
        <dbReference type="EMBL" id="KAK4268976.1"/>
    </source>
</evidence>
<dbReference type="InterPro" id="IPR036093">
    <property type="entry name" value="NAC_dom_sf"/>
</dbReference>
<keyword evidence="4" id="KW-0804">Transcription</keyword>
<sequence>MVDVAAPMQQGLPVGFRFRPTNEELVGHYLHRKLLADDPSIHHIIPEIDVCKFEPWELPAISLNTADDPEWYFFSPRHYKHSNGTRRNRATVRGYWKLTGKERNIRDPITNNIIGTKKTLVFYDHGNKSNWVIHEYHDAIFHPDQRTHVLCKLLKKPEKKTEEKSDELIYDESEPNDHIASEYANPENVYAIPEVQYFTYMEDSMMTQTPLESDDLGSSMTQTPQEVDSTMEESEEFDFRSFLRSSPSRDDE</sequence>
<protein>
    <recommendedName>
        <fullName evidence="7">NAC domain-containing protein</fullName>
    </recommendedName>
</protein>
<keyword evidence="3" id="KW-0238">DNA-binding</keyword>
<reference evidence="8" key="1">
    <citation type="submission" date="2023-10" db="EMBL/GenBank/DDBJ databases">
        <title>Chromosome-level genome of the transformable northern wattle, Acacia crassicarpa.</title>
        <authorList>
            <person name="Massaro I."/>
            <person name="Sinha N.R."/>
            <person name="Poethig S."/>
            <person name="Leichty A.R."/>
        </authorList>
    </citation>
    <scope>NUCLEOTIDE SEQUENCE</scope>
    <source>
        <strain evidence="8">Acra3RX</strain>
        <tissue evidence="8">Leaf</tissue>
    </source>
</reference>
<feature type="compositionally biased region" description="Basic and acidic residues" evidence="6">
    <location>
        <begin position="237"/>
        <end position="252"/>
    </location>
</feature>
<accession>A0AAE1MQC3</accession>
<dbReference type="Proteomes" id="UP001293593">
    <property type="component" value="Unassembled WGS sequence"/>
</dbReference>
<evidence type="ECO:0000256" key="4">
    <source>
        <dbReference type="ARBA" id="ARBA00023163"/>
    </source>
</evidence>
<gene>
    <name evidence="8" type="ORF">QN277_022192</name>
</gene>
<dbReference type="Gene3D" id="2.170.150.80">
    <property type="entry name" value="NAC domain"/>
    <property type="match status" value="1"/>
</dbReference>
<dbReference type="GO" id="GO:0003677">
    <property type="term" value="F:DNA binding"/>
    <property type="evidence" value="ECO:0007669"/>
    <property type="project" value="UniProtKB-KW"/>
</dbReference>
<evidence type="ECO:0000256" key="2">
    <source>
        <dbReference type="ARBA" id="ARBA00023015"/>
    </source>
</evidence>
<evidence type="ECO:0000259" key="7">
    <source>
        <dbReference type="PROSITE" id="PS51005"/>
    </source>
</evidence>
<keyword evidence="9" id="KW-1185">Reference proteome</keyword>
<dbReference type="GO" id="GO:0005634">
    <property type="term" value="C:nucleus"/>
    <property type="evidence" value="ECO:0007669"/>
    <property type="project" value="UniProtKB-SubCell"/>
</dbReference>
<evidence type="ECO:0000256" key="5">
    <source>
        <dbReference type="ARBA" id="ARBA00023242"/>
    </source>
</evidence>
<name>A0AAE1MQC3_9FABA</name>
<comment type="subcellular location">
    <subcellularLocation>
        <location evidence="1">Nucleus</location>
    </subcellularLocation>
</comment>
<dbReference type="SUPFAM" id="SSF101941">
    <property type="entry name" value="NAC domain"/>
    <property type="match status" value="1"/>
</dbReference>
<dbReference type="Pfam" id="PF02365">
    <property type="entry name" value="NAM"/>
    <property type="match status" value="1"/>
</dbReference>
<evidence type="ECO:0000256" key="3">
    <source>
        <dbReference type="ARBA" id="ARBA00023125"/>
    </source>
</evidence>
<feature type="region of interest" description="Disordered" evidence="6">
    <location>
        <begin position="206"/>
        <end position="252"/>
    </location>
</feature>